<evidence type="ECO:0000256" key="2">
    <source>
        <dbReference type="SAM" id="Phobius"/>
    </source>
</evidence>
<reference evidence="3" key="1">
    <citation type="submission" date="2022-01" db="EMBL/GenBank/DDBJ databases">
        <title>Antribacter sp. nov., isolated from Guizhou of China.</title>
        <authorList>
            <person name="Chengliang C."/>
            <person name="Ya Z."/>
        </authorList>
    </citation>
    <scope>NUCLEOTIDE SEQUENCE</scope>
    <source>
        <strain evidence="3">KLBMP 9083</strain>
    </source>
</reference>
<keyword evidence="2" id="KW-0472">Membrane</keyword>
<evidence type="ECO:0000313" key="4">
    <source>
        <dbReference type="Proteomes" id="UP001165405"/>
    </source>
</evidence>
<dbReference type="RefSeq" id="WP_236090374.1">
    <property type="nucleotide sequence ID" value="NZ_JAKGSG010000045.1"/>
</dbReference>
<feature type="region of interest" description="Disordered" evidence="1">
    <location>
        <begin position="50"/>
        <end position="137"/>
    </location>
</feature>
<proteinExistence type="predicted"/>
<evidence type="ECO:0008006" key="5">
    <source>
        <dbReference type="Google" id="ProtNLM"/>
    </source>
</evidence>
<protein>
    <recommendedName>
        <fullName evidence="5">DUF308 domain-containing protein</fullName>
    </recommendedName>
</protein>
<keyword evidence="2" id="KW-1133">Transmembrane helix</keyword>
<accession>A0AA41QI71</accession>
<feature type="transmembrane region" description="Helical" evidence="2">
    <location>
        <begin position="184"/>
        <end position="207"/>
    </location>
</feature>
<sequence>MAASNTDDRDDDVPPGDRPGGAGDMPDDAVEARWAAIVASLGDVDLAADRAAGPGLRPSGSVPSSTEPSSTSPTAPGEVADGGAAPAPRAAGEDGATDAVGATGADTAAGADAGEKPDGEAGDRAGRDVVGPEEPVLPTRIVRPGGPRDWPASDEVEALEEAESHFTPPEPPPLLSRDPLLTMAWGFVVGIPVIALLTVIVSAAIPSVRVPSLAAQIAVGLFLAGLAVLVWRMPHHRDPDDDGPGAVV</sequence>
<dbReference type="AlphaFoldDB" id="A0AA41QI71"/>
<feature type="compositionally biased region" description="Low complexity" evidence="1">
    <location>
        <begin position="58"/>
        <end position="112"/>
    </location>
</feature>
<feature type="region of interest" description="Disordered" evidence="1">
    <location>
        <begin position="1"/>
        <end position="29"/>
    </location>
</feature>
<dbReference type="Proteomes" id="UP001165405">
    <property type="component" value="Unassembled WGS sequence"/>
</dbReference>
<feature type="compositionally biased region" description="Basic and acidic residues" evidence="1">
    <location>
        <begin position="113"/>
        <end position="127"/>
    </location>
</feature>
<name>A0AA41QI71_9MICO</name>
<feature type="transmembrane region" description="Helical" evidence="2">
    <location>
        <begin position="213"/>
        <end position="231"/>
    </location>
</feature>
<evidence type="ECO:0000256" key="1">
    <source>
        <dbReference type="SAM" id="MobiDB-lite"/>
    </source>
</evidence>
<keyword evidence="2" id="KW-0812">Transmembrane</keyword>
<comment type="caution">
    <text evidence="3">The sequence shown here is derived from an EMBL/GenBank/DDBJ whole genome shotgun (WGS) entry which is preliminary data.</text>
</comment>
<evidence type="ECO:0000313" key="3">
    <source>
        <dbReference type="EMBL" id="MCF4122574.1"/>
    </source>
</evidence>
<gene>
    <name evidence="3" type="ORF">L1785_16470</name>
</gene>
<keyword evidence="4" id="KW-1185">Reference proteome</keyword>
<dbReference type="EMBL" id="JAKGSG010000045">
    <property type="protein sequence ID" value="MCF4122574.1"/>
    <property type="molecule type" value="Genomic_DNA"/>
</dbReference>
<organism evidence="3 4">
    <name type="scientific">Antribacter soli</name>
    <dbReference type="NCBI Taxonomy" id="2910976"/>
    <lineage>
        <taxon>Bacteria</taxon>
        <taxon>Bacillati</taxon>
        <taxon>Actinomycetota</taxon>
        <taxon>Actinomycetes</taxon>
        <taxon>Micrococcales</taxon>
        <taxon>Promicromonosporaceae</taxon>
        <taxon>Antribacter</taxon>
    </lineage>
</organism>